<reference evidence="2 3" key="1">
    <citation type="submission" date="2024-02" db="EMBL/GenBank/DDBJ databases">
        <authorList>
            <person name="Chen Y."/>
            <person name="Shah S."/>
            <person name="Dougan E. K."/>
            <person name="Thang M."/>
            <person name="Chan C."/>
        </authorList>
    </citation>
    <scope>NUCLEOTIDE SEQUENCE [LARGE SCALE GENOMIC DNA]</scope>
</reference>
<dbReference type="Proteomes" id="UP001642464">
    <property type="component" value="Unassembled WGS sequence"/>
</dbReference>
<organism evidence="2 3">
    <name type="scientific">Durusdinium trenchii</name>
    <dbReference type="NCBI Taxonomy" id="1381693"/>
    <lineage>
        <taxon>Eukaryota</taxon>
        <taxon>Sar</taxon>
        <taxon>Alveolata</taxon>
        <taxon>Dinophyceae</taxon>
        <taxon>Suessiales</taxon>
        <taxon>Symbiodiniaceae</taxon>
        <taxon>Durusdinium</taxon>
    </lineage>
</organism>
<comment type="caution">
    <text evidence="2">The sequence shown here is derived from an EMBL/GenBank/DDBJ whole genome shotgun (WGS) entry which is preliminary data.</text>
</comment>
<protein>
    <submittedName>
        <fullName evidence="2">TM2 domain-containing protein</fullName>
    </submittedName>
</protein>
<gene>
    <name evidence="2" type="ORF">SCF082_LOCUS19786</name>
</gene>
<dbReference type="PROSITE" id="PS51257">
    <property type="entry name" value="PROKAR_LIPOPROTEIN"/>
    <property type="match status" value="1"/>
</dbReference>
<evidence type="ECO:0000313" key="3">
    <source>
        <dbReference type="Proteomes" id="UP001642464"/>
    </source>
</evidence>
<name>A0ABP0KY05_9DINO</name>
<keyword evidence="3" id="KW-1185">Reference proteome</keyword>
<proteinExistence type="predicted"/>
<feature type="region of interest" description="Disordered" evidence="1">
    <location>
        <begin position="238"/>
        <end position="264"/>
    </location>
</feature>
<feature type="compositionally biased region" description="Basic and acidic residues" evidence="1">
    <location>
        <begin position="238"/>
        <end position="251"/>
    </location>
</feature>
<evidence type="ECO:0000256" key="1">
    <source>
        <dbReference type="SAM" id="MobiDB-lite"/>
    </source>
</evidence>
<sequence length="301" mass="34203">MADRGETVQVALLLVLACCGVWQVGSWVLSCLRRTFGQTPESLDGSGADLRMNSGEDLRAPSSVEVNGREVQVEHLIQMKDLRTAYALLFGAGFVGGHHFYLDRLLHGTIAAPHFELFRCGLDGGSTLPTVLHQLLQPNGHCITRSKLWQALLLLALGPMRRHTRGLWHRLGRTAGNPYVILDIDRDASAEELQKAYEAQLRDVEASKDCKLKESKESRESKACRMKKKHLKKAIEFSLRRSGETKEEPPRKQRRRTKSDEDREFDQWFDQRRSEWEALVAEVKEGSTRLFKSDDKAHEDL</sequence>
<accession>A0ABP0KY05</accession>
<evidence type="ECO:0000313" key="2">
    <source>
        <dbReference type="EMBL" id="CAK9031797.1"/>
    </source>
</evidence>
<dbReference type="EMBL" id="CAXAMM010013614">
    <property type="protein sequence ID" value="CAK9031797.1"/>
    <property type="molecule type" value="Genomic_DNA"/>
</dbReference>